<accession>A0A951PXX3</accession>
<dbReference type="Proteomes" id="UP000715781">
    <property type="component" value="Unassembled WGS sequence"/>
</dbReference>
<evidence type="ECO:0000259" key="1">
    <source>
        <dbReference type="Pfam" id="PF00535"/>
    </source>
</evidence>
<organism evidence="2 3">
    <name type="scientific">Mojavia pulchra JT2-VF2</name>
    <dbReference type="NCBI Taxonomy" id="287848"/>
    <lineage>
        <taxon>Bacteria</taxon>
        <taxon>Bacillati</taxon>
        <taxon>Cyanobacteriota</taxon>
        <taxon>Cyanophyceae</taxon>
        <taxon>Nostocales</taxon>
        <taxon>Nostocaceae</taxon>
    </lineage>
</organism>
<dbReference type="PANTHER" id="PTHR22916:SF3">
    <property type="entry name" value="UDP-GLCNAC:BETAGAL BETA-1,3-N-ACETYLGLUCOSAMINYLTRANSFERASE-LIKE PROTEIN 1"/>
    <property type="match status" value="1"/>
</dbReference>
<proteinExistence type="predicted"/>
<dbReference type="CDD" id="cd00761">
    <property type="entry name" value="Glyco_tranf_GTA_type"/>
    <property type="match status" value="1"/>
</dbReference>
<feature type="domain" description="Glycosyltransferase 2-like" evidence="1">
    <location>
        <begin position="10"/>
        <end position="178"/>
    </location>
</feature>
<dbReference type="GO" id="GO:0016758">
    <property type="term" value="F:hexosyltransferase activity"/>
    <property type="evidence" value="ECO:0007669"/>
    <property type="project" value="UniProtKB-ARBA"/>
</dbReference>
<dbReference type="EMBL" id="JAHHHN010000004">
    <property type="protein sequence ID" value="MBW4561268.1"/>
    <property type="molecule type" value="Genomic_DNA"/>
</dbReference>
<gene>
    <name evidence="2" type="ORF">KME32_08925</name>
</gene>
<dbReference type="Gene3D" id="3.90.550.10">
    <property type="entry name" value="Spore Coat Polysaccharide Biosynthesis Protein SpsA, Chain A"/>
    <property type="match status" value="1"/>
</dbReference>
<dbReference type="PANTHER" id="PTHR22916">
    <property type="entry name" value="GLYCOSYLTRANSFERASE"/>
    <property type="match status" value="1"/>
</dbReference>
<protein>
    <submittedName>
        <fullName evidence="2">Glycosyltransferase family 2 protein</fullName>
    </submittedName>
</protein>
<sequence>MSLNIDPLVSIIIPTYNYAKYIGDAVESILNSDFNQDDIEIIIIDDGSTDNTAEKVAIYGNRVKYIFQENLGKAWATKVGIDNCRGKYLFNLDADDIFLPNKIQEVVQIFESNPDIVHVGHPALCWNVDKNIKTSEVIPKCILGNKVDGRELLTFFYRRGILFGGGSTFAARVEAIRKFSIPREVDMYIDEYLVMCTLNQGYSYFINSPMSIWRIHGNNFSGVTSNRVVSEAKIRRSFNSMKAILNNLNDFEQEIINIYSLRLKISEVSFKEGIGEKTFIDILSMWLLFLKNFDLWNQEHLRMIQAYTLLNRSLPTSTLNLLRFIKKGVSHSFNI</sequence>
<dbReference type="InterPro" id="IPR029044">
    <property type="entry name" value="Nucleotide-diphossugar_trans"/>
</dbReference>
<reference evidence="2" key="1">
    <citation type="submission" date="2021-05" db="EMBL/GenBank/DDBJ databases">
        <authorList>
            <person name="Pietrasiak N."/>
            <person name="Ward R."/>
            <person name="Stajich J.E."/>
            <person name="Kurbessoian T."/>
        </authorList>
    </citation>
    <scope>NUCLEOTIDE SEQUENCE</scope>
    <source>
        <strain evidence="2">JT2-VF2</strain>
    </source>
</reference>
<evidence type="ECO:0000313" key="3">
    <source>
        <dbReference type="Proteomes" id="UP000715781"/>
    </source>
</evidence>
<dbReference type="Pfam" id="PF00535">
    <property type="entry name" value="Glycos_transf_2"/>
    <property type="match status" value="1"/>
</dbReference>
<evidence type="ECO:0000313" key="2">
    <source>
        <dbReference type="EMBL" id="MBW4561268.1"/>
    </source>
</evidence>
<dbReference type="SUPFAM" id="SSF53448">
    <property type="entry name" value="Nucleotide-diphospho-sugar transferases"/>
    <property type="match status" value="1"/>
</dbReference>
<name>A0A951PXX3_9NOST</name>
<dbReference type="InterPro" id="IPR001173">
    <property type="entry name" value="Glyco_trans_2-like"/>
</dbReference>
<reference evidence="2" key="2">
    <citation type="journal article" date="2022" name="Microbiol. Resour. Announc.">
        <title>Metagenome Sequencing to Explore Phylogenomics of Terrestrial Cyanobacteria.</title>
        <authorList>
            <person name="Ward R.D."/>
            <person name="Stajich J.E."/>
            <person name="Johansen J.R."/>
            <person name="Huntemann M."/>
            <person name="Clum A."/>
            <person name="Foster B."/>
            <person name="Foster B."/>
            <person name="Roux S."/>
            <person name="Palaniappan K."/>
            <person name="Varghese N."/>
            <person name="Mukherjee S."/>
            <person name="Reddy T.B.K."/>
            <person name="Daum C."/>
            <person name="Copeland A."/>
            <person name="Chen I.A."/>
            <person name="Ivanova N.N."/>
            <person name="Kyrpides N.C."/>
            <person name="Shapiro N."/>
            <person name="Eloe-Fadrosh E.A."/>
            <person name="Pietrasiak N."/>
        </authorList>
    </citation>
    <scope>NUCLEOTIDE SEQUENCE</scope>
    <source>
        <strain evidence="2">JT2-VF2</strain>
    </source>
</reference>
<dbReference type="AlphaFoldDB" id="A0A951PXX3"/>
<comment type="caution">
    <text evidence="2">The sequence shown here is derived from an EMBL/GenBank/DDBJ whole genome shotgun (WGS) entry which is preliminary data.</text>
</comment>